<dbReference type="EC" id="3.4.11.5" evidence="3"/>
<evidence type="ECO:0000256" key="1">
    <source>
        <dbReference type="ARBA" id="ARBA00022801"/>
    </source>
</evidence>
<dbReference type="PANTHER" id="PTHR43798:SF31">
    <property type="entry name" value="AB HYDROLASE SUPERFAMILY PROTEIN YCLE"/>
    <property type="match status" value="1"/>
</dbReference>
<dbReference type="InterPro" id="IPR029058">
    <property type="entry name" value="AB_hydrolase_fold"/>
</dbReference>
<accession>A0ABS2N759</accession>
<keyword evidence="3" id="KW-0031">Aminopeptidase</keyword>
<dbReference type="RefSeq" id="WP_205167935.1">
    <property type="nucleotide sequence ID" value="NZ_JAFBDZ010000001.1"/>
</dbReference>
<dbReference type="InterPro" id="IPR000073">
    <property type="entry name" value="AB_hydrolase_1"/>
</dbReference>
<keyword evidence="1 3" id="KW-0378">Hydrolase</keyword>
<dbReference type="Proteomes" id="UP001646157">
    <property type="component" value="Unassembled WGS sequence"/>
</dbReference>
<dbReference type="PANTHER" id="PTHR43798">
    <property type="entry name" value="MONOACYLGLYCEROL LIPASE"/>
    <property type="match status" value="1"/>
</dbReference>
<dbReference type="EMBL" id="JAFBDZ010000001">
    <property type="protein sequence ID" value="MBM7583690.1"/>
    <property type="molecule type" value="Genomic_DNA"/>
</dbReference>
<dbReference type="Pfam" id="PF00561">
    <property type="entry name" value="Abhydrolase_1"/>
    <property type="match status" value="1"/>
</dbReference>
<keyword evidence="4" id="KW-1185">Reference proteome</keyword>
<evidence type="ECO:0000313" key="3">
    <source>
        <dbReference type="EMBL" id="MBM7583690.1"/>
    </source>
</evidence>
<sequence length="301" mass="34998">MDHTQWSRNLIRTSRGEFEVFTKGIGEPLCVTHLYSEFNPSGDYFADSFTETHRVHLVNLREAGNSERATETYQLSMLETVFDLEAIRESLGYTQWSFAGHSTGGMLGVLYGIYFSESLKALVLVGAAAREYWTFSNECIYNPEHSNYQQMQGLIEELKRHDLSEDNRKTLSRQRTKLSLHQPDKYEDYFNKPIHKKMSGIRLNYFNRELPIFDLTRKLSLITARTLIICGKYDVQCPLPYSMEMNEGIPNSKLITFHHSNHYPFLEEEGLFKYEIDVFFHEINKMSSDFFSGSGYGEGYK</sequence>
<gene>
    <name evidence="3" type="ORF">JOC86_000227</name>
</gene>
<evidence type="ECO:0000313" key="4">
    <source>
        <dbReference type="Proteomes" id="UP001646157"/>
    </source>
</evidence>
<keyword evidence="3" id="KW-0645">Protease</keyword>
<dbReference type="InterPro" id="IPR050266">
    <property type="entry name" value="AB_hydrolase_sf"/>
</dbReference>
<feature type="domain" description="AB hydrolase-1" evidence="2">
    <location>
        <begin position="46"/>
        <end position="268"/>
    </location>
</feature>
<reference evidence="3 4" key="1">
    <citation type="submission" date="2021-01" db="EMBL/GenBank/DDBJ databases">
        <title>Genomic Encyclopedia of Type Strains, Phase IV (KMG-IV): sequencing the most valuable type-strain genomes for metagenomic binning, comparative biology and taxonomic classification.</title>
        <authorList>
            <person name="Goeker M."/>
        </authorList>
    </citation>
    <scope>NUCLEOTIDE SEQUENCE [LARGE SCALE GENOMIC DNA]</scope>
    <source>
        <strain evidence="3 4">DSM 24834</strain>
    </source>
</reference>
<comment type="caution">
    <text evidence="3">The sequence shown here is derived from an EMBL/GenBank/DDBJ whole genome shotgun (WGS) entry which is preliminary data.</text>
</comment>
<dbReference type="GO" id="GO:0004177">
    <property type="term" value="F:aminopeptidase activity"/>
    <property type="evidence" value="ECO:0007669"/>
    <property type="project" value="UniProtKB-KW"/>
</dbReference>
<evidence type="ECO:0000259" key="2">
    <source>
        <dbReference type="Pfam" id="PF00561"/>
    </source>
</evidence>
<dbReference type="SUPFAM" id="SSF53474">
    <property type="entry name" value="alpha/beta-Hydrolases"/>
    <property type="match status" value="1"/>
</dbReference>
<proteinExistence type="predicted"/>
<organism evidence="3 4">
    <name type="scientific">Rossellomorea pakistanensis</name>
    <dbReference type="NCBI Taxonomy" id="992288"/>
    <lineage>
        <taxon>Bacteria</taxon>
        <taxon>Bacillati</taxon>
        <taxon>Bacillota</taxon>
        <taxon>Bacilli</taxon>
        <taxon>Bacillales</taxon>
        <taxon>Bacillaceae</taxon>
        <taxon>Rossellomorea</taxon>
    </lineage>
</organism>
<protein>
    <submittedName>
        <fullName evidence="3">Proline iminopeptidase</fullName>
        <ecNumber evidence="3">3.4.11.5</ecNumber>
    </submittedName>
</protein>
<name>A0ABS2N759_9BACI</name>
<dbReference type="Gene3D" id="3.40.50.1820">
    <property type="entry name" value="alpha/beta hydrolase"/>
    <property type="match status" value="1"/>
</dbReference>